<dbReference type="Proteomes" id="UP000078316">
    <property type="component" value="Unassembled WGS sequence"/>
</dbReference>
<protein>
    <recommendedName>
        <fullName evidence="3">Response regulatory domain-containing protein</fullName>
    </recommendedName>
</protein>
<dbReference type="Gene3D" id="3.30.565.10">
    <property type="entry name" value="Histidine kinase-like ATPase, C-terminal domain"/>
    <property type="match status" value="1"/>
</dbReference>
<accession>A0A179SAB9</accession>
<dbReference type="InterPro" id="IPR004358">
    <property type="entry name" value="Sig_transdc_His_kin-like_C"/>
</dbReference>
<dbReference type="Gene3D" id="3.40.50.2300">
    <property type="match status" value="1"/>
</dbReference>
<name>A0A179SAB9_9HYPH</name>
<feature type="domain" description="Response regulatory" evidence="3">
    <location>
        <begin position="95"/>
        <end position="205"/>
    </location>
</feature>
<evidence type="ECO:0000313" key="4">
    <source>
        <dbReference type="EMBL" id="OAS23006.1"/>
    </source>
</evidence>
<evidence type="ECO:0000259" key="3">
    <source>
        <dbReference type="PROSITE" id="PS50110"/>
    </source>
</evidence>
<keyword evidence="1 2" id="KW-0597">Phosphoprotein</keyword>
<organism evidence="4 5">
    <name type="scientific">Methylobacterium platani</name>
    <dbReference type="NCBI Taxonomy" id="427683"/>
    <lineage>
        <taxon>Bacteria</taxon>
        <taxon>Pseudomonadati</taxon>
        <taxon>Pseudomonadota</taxon>
        <taxon>Alphaproteobacteria</taxon>
        <taxon>Hyphomicrobiales</taxon>
        <taxon>Methylobacteriaceae</taxon>
        <taxon>Methylobacterium</taxon>
    </lineage>
</organism>
<dbReference type="PRINTS" id="PR00344">
    <property type="entry name" value="BCTRLSENSOR"/>
</dbReference>
<proteinExistence type="predicted"/>
<dbReference type="InterPro" id="IPR001789">
    <property type="entry name" value="Sig_transdc_resp-reg_receiver"/>
</dbReference>
<evidence type="ECO:0000313" key="5">
    <source>
        <dbReference type="Proteomes" id="UP000078316"/>
    </source>
</evidence>
<dbReference type="GO" id="GO:0000155">
    <property type="term" value="F:phosphorelay sensor kinase activity"/>
    <property type="evidence" value="ECO:0007669"/>
    <property type="project" value="TreeGrafter"/>
</dbReference>
<dbReference type="EMBL" id="LWHQ01000036">
    <property type="protein sequence ID" value="OAS23006.1"/>
    <property type="molecule type" value="Genomic_DNA"/>
</dbReference>
<dbReference type="PANTHER" id="PTHR43547:SF2">
    <property type="entry name" value="HYBRID SIGNAL TRANSDUCTION HISTIDINE KINASE C"/>
    <property type="match status" value="1"/>
</dbReference>
<dbReference type="SUPFAM" id="SSF52172">
    <property type="entry name" value="CheY-like"/>
    <property type="match status" value="1"/>
</dbReference>
<reference evidence="4 5" key="1">
    <citation type="submission" date="2016-04" db="EMBL/GenBank/DDBJ databases">
        <authorList>
            <person name="Evans L.H."/>
            <person name="Alamgir A."/>
            <person name="Owens N."/>
            <person name="Weber N.D."/>
            <person name="Virtaneva K."/>
            <person name="Barbian K."/>
            <person name="Babar A."/>
            <person name="Rosenke K."/>
        </authorList>
    </citation>
    <scope>NUCLEOTIDE SEQUENCE [LARGE SCALE GENOMIC DNA]</scope>
    <source>
        <strain evidence="4 5">PMB02</strain>
    </source>
</reference>
<dbReference type="SMART" id="SM00448">
    <property type="entry name" value="REC"/>
    <property type="match status" value="1"/>
</dbReference>
<dbReference type="RefSeq" id="WP_053082342.1">
    <property type="nucleotide sequence ID" value="NZ_LWHQ01000036.1"/>
</dbReference>
<dbReference type="STRING" id="427683.A5481_17845"/>
<dbReference type="PROSITE" id="PS50110">
    <property type="entry name" value="RESPONSE_REGULATORY"/>
    <property type="match status" value="1"/>
</dbReference>
<dbReference type="PANTHER" id="PTHR43547">
    <property type="entry name" value="TWO-COMPONENT HISTIDINE KINASE"/>
    <property type="match status" value="1"/>
</dbReference>
<dbReference type="SUPFAM" id="SSF55874">
    <property type="entry name" value="ATPase domain of HSP90 chaperone/DNA topoisomerase II/histidine kinase"/>
    <property type="match status" value="1"/>
</dbReference>
<dbReference type="InterPro" id="IPR036890">
    <property type="entry name" value="HATPase_C_sf"/>
</dbReference>
<dbReference type="AlphaFoldDB" id="A0A179SAB9"/>
<dbReference type="Pfam" id="PF00072">
    <property type="entry name" value="Response_reg"/>
    <property type="match status" value="1"/>
</dbReference>
<dbReference type="InterPro" id="IPR011006">
    <property type="entry name" value="CheY-like_superfamily"/>
</dbReference>
<gene>
    <name evidence="4" type="ORF">A5481_17845</name>
</gene>
<evidence type="ECO:0000256" key="2">
    <source>
        <dbReference type="PROSITE-ProRule" id="PRU00169"/>
    </source>
</evidence>
<sequence>MSACRSAIPARGWARRPFARAAEPFLTTKGVGTGTGPGLSMIHGFAEPSGGRLRLRSAPGEGTSAEIWLPVAGAGLPLGEVAARPPEPPVLPAMTIQMVDDDPLVPMNGTALLEDLGHAVVEAASGAQALQVLREAAIDLMIADRAMPGMTGARLIEAVRAERPGLPVVLASGFADLPEGRLAGIVRLASLFGQDDLARALAASLDLAARLVANPGGA</sequence>
<feature type="modified residue" description="4-aspartylphosphate" evidence="2">
    <location>
        <position position="144"/>
    </location>
</feature>
<evidence type="ECO:0000256" key="1">
    <source>
        <dbReference type="ARBA" id="ARBA00022553"/>
    </source>
</evidence>
<comment type="caution">
    <text evidence="4">The sequence shown here is derived from an EMBL/GenBank/DDBJ whole genome shotgun (WGS) entry which is preliminary data.</text>
</comment>